<protein>
    <recommendedName>
        <fullName evidence="4">F-box/LRR-repeat protein 8</fullName>
    </recommendedName>
    <alternativeName>
        <fullName evidence="5">F-box and leucine-rich repeat protein 8</fullName>
    </alternativeName>
</protein>
<dbReference type="FunFam" id="3.80.10.10:FF:000260">
    <property type="entry name" value="F-box/LRR-repeat protein 8"/>
    <property type="match status" value="1"/>
</dbReference>
<dbReference type="InterPro" id="IPR001810">
    <property type="entry name" value="F-box_dom"/>
</dbReference>
<evidence type="ECO:0000313" key="8">
    <source>
        <dbReference type="RefSeq" id="XP_034281282.1"/>
    </source>
</evidence>
<evidence type="ECO:0000256" key="2">
    <source>
        <dbReference type="ARBA" id="ARBA00022786"/>
    </source>
</evidence>
<dbReference type="InParanoid" id="A0A6P9CD81"/>
<keyword evidence="2" id="KW-0833">Ubl conjugation pathway</keyword>
<dbReference type="GO" id="GO:0031398">
    <property type="term" value="P:positive regulation of protein ubiquitination"/>
    <property type="evidence" value="ECO:0007669"/>
    <property type="project" value="TreeGrafter"/>
</dbReference>
<name>A0A6P9CD81_PANGU</name>
<evidence type="ECO:0000256" key="5">
    <source>
        <dbReference type="ARBA" id="ARBA00077971"/>
    </source>
</evidence>
<evidence type="ECO:0000256" key="1">
    <source>
        <dbReference type="ARBA" id="ARBA00003437"/>
    </source>
</evidence>
<dbReference type="Gene3D" id="3.80.10.10">
    <property type="entry name" value="Ribonuclease Inhibitor"/>
    <property type="match status" value="1"/>
</dbReference>
<dbReference type="GeneID" id="117670324"/>
<accession>A0A6P9CD81</accession>
<dbReference type="KEGG" id="pgut:117670324"/>
<organism evidence="7 8">
    <name type="scientific">Pantherophis guttatus</name>
    <name type="common">Corn snake</name>
    <name type="synonym">Elaphe guttata</name>
    <dbReference type="NCBI Taxonomy" id="94885"/>
    <lineage>
        <taxon>Eukaryota</taxon>
        <taxon>Metazoa</taxon>
        <taxon>Chordata</taxon>
        <taxon>Craniata</taxon>
        <taxon>Vertebrata</taxon>
        <taxon>Euteleostomi</taxon>
        <taxon>Lepidosauria</taxon>
        <taxon>Squamata</taxon>
        <taxon>Bifurcata</taxon>
        <taxon>Unidentata</taxon>
        <taxon>Episquamata</taxon>
        <taxon>Toxicofera</taxon>
        <taxon>Serpentes</taxon>
        <taxon>Colubroidea</taxon>
        <taxon>Colubridae</taxon>
        <taxon>Colubrinae</taxon>
        <taxon>Pantherophis</taxon>
    </lineage>
</organism>
<dbReference type="PROSITE" id="PS50181">
    <property type="entry name" value="FBOX"/>
    <property type="match status" value="1"/>
</dbReference>
<dbReference type="PANTHER" id="PTHR20933">
    <property type="entry name" value="F-BOX ONLY PROTEIN 33"/>
    <property type="match status" value="1"/>
</dbReference>
<evidence type="ECO:0000313" key="7">
    <source>
        <dbReference type="Proteomes" id="UP001652622"/>
    </source>
</evidence>
<evidence type="ECO:0000256" key="3">
    <source>
        <dbReference type="ARBA" id="ARBA00062469"/>
    </source>
</evidence>
<keyword evidence="7" id="KW-1185">Reference proteome</keyword>
<comment type="subunit">
    <text evidence="3">Directly interacts with SKP1 and CUL1.</text>
</comment>
<dbReference type="Pfam" id="PF12937">
    <property type="entry name" value="F-box-like"/>
    <property type="match status" value="1"/>
</dbReference>
<evidence type="ECO:0000259" key="6">
    <source>
        <dbReference type="PROSITE" id="PS50181"/>
    </source>
</evidence>
<dbReference type="PANTHER" id="PTHR20933:SF3">
    <property type="entry name" value="F-BOX ONLY PROTEIN 33"/>
    <property type="match status" value="1"/>
</dbReference>
<dbReference type="Gene3D" id="1.20.1280.50">
    <property type="match status" value="1"/>
</dbReference>
<dbReference type="Proteomes" id="UP001652622">
    <property type="component" value="Unplaced"/>
</dbReference>
<comment type="function">
    <text evidence="1">Substrate-recognition component of the SCF (SKP1-CUL1-F-box protein)-type E3 ubiquitin ligase complex.</text>
</comment>
<feature type="domain" description="F-box" evidence="6">
    <location>
        <begin position="6"/>
        <end position="52"/>
    </location>
</feature>
<dbReference type="SMART" id="SM00256">
    <property type="entry name" value="FBOX"/>
    <property type="match status" value="1"/>
</dbReference>
<proteinExistence type="predicted"/>
<sequence>MSNEIDDLWNYMPEEIMAGVFSFLSVRDRYTVLHVCKRWAAAVASSAAWSFTELSFDFEEEEEACIFRTLHPYLVHIRHLKIVLNQYLELNRRLATQIMDMLAHKRVKLRALHIICQGLSPYFYSGQDLLQSVRLLCQCNHNIDLQHVDFRQMPFILDNGTVLLLASKNPNLRTFLINNRAPGVIILKPETIVEVARICPKLTVLGVYYTSLSEGLFQELVKPNRGPFQCLDVLYGGLEKHIPEECWAAMSKRHPQFRVNFEFAAMVDPTKVSGVLKASIPMKSLQFNYLPYVTDQLRLIANCYSQTVERLILYTAASDTVNSSLIELAKKCGCLKEVHCYCVVSQAVVDAFLLHCPHLRNYTLSTTLLSSMLPILCP</sequence>
<dbReference type="OMA" id="RHPQFRV"/>
<gene>
    <name evidence="8" type="primary">LOC117670324</name>
</gene>
<dbReference type="InterPro" id="IPR032675">
    <property type="entry name" value="LRR_dom_sf"/>
</dbReference>
<dbReference type="RefSeq" id="XP_034281282.1">
    <property type="nucleotide sequence ID" value="XM_034425391.1"/>
</dbReference>
<evidence type="ECO:0000256" key="4">
    <source>
        <dbReference type="ARBA" id="ARBA00070268"/>
    </source>
</evidence>
<dbReference type="InterPro" id="IPR036047">
    <property type="entry name" value="F-box-like_dom_sf"/>
</dbReference>
<reference evidence="8" key="1">
    <citation type="submission" date="2025-08" db="UniProtKB">
        <authorList>
            <consortium name="RefSeq"/>
        </authorList>
    </citation>
    <scope>IDENTIFICATION</scope>
    <source>
        <tissue evidence="8">Blood</tissue>
    </source>
</reference>
<dbReference type="AlphaFoldDB" id="A0A6P9CD81"/>
<dbReference type="SUPFAM" id="SSF81383">
    <property type="entry name" value="F-box domain"/>
    <property type="match status" value="1"/>
</dbReference>